<protein>
    <recommendedName>
        <fullName evidence="6">Protein kinase domain-containing protein</fullName>
    </recommendedName>
</protein>
<evidence type="ECO:0000313" key="7">
    <source>
        <dbReference type="EMBL" id="VDM13401.1"/>
    </source>
</evidence>
<dbReference type="GO" id="GO:0004672">
    <property type="term" value="F:protein kinase activity"/>
    <property type="evidence" value="ECO:0007669"/>
    <property type="project" value="InterPro"/>
</dbReference>
<dbReference type="InterPro" id="IPR011009">
    <property type="entry name" value="Kinase-like_dom_sf"/>
</dbReference>
<dbReference type="Proteomes" id="UP000270924">
    <property type="component" value="Unassembled WGS sequence"/>
</dbReference>
<dbReference type="EMBL" id="UYWW01004285">
    <property type="protein sequence ID" value="VDM13401.1"/>
    <property type="molecule type" value="Genomic_DNA"/>
</dbReference>
<feature type="compositionally biased region" description="Polar residues" evidence="4">
    <location>
        <begin position="153"/>
        <end position="164"/>
    </location>
</feature>
<dbReference type="Pfam" id="PF01391">
    <property type="entry name" value="Collagen"/>
    <property type="match status" value="1"/>
</dbReference>
<feature type="transmembrane region" description="Helical" evidence="5">
    <location>
        <begin position="223"/>
        <end position="246"/>
    </location>
</feature>
<name>A0A3P7DTQ4_WUCBA</name>
<dbReference type="InterPro" id="IPR050198">
    <property type="entry name" value="Non-receptor_tyrosine_kinases"/>
</dbReference>
<dbReference type="InParanoid" id="A0A3P7DTQ4"/>
<feature type="domain" description="Protein kinase" evidence="6">
    <location>
        <begin position="1"/>
        <end position="88"/>
    </location>
</feature>
<evidence type="ECO:0000256" key="4">
    <source>
        <dbReference type="SAM" id="MobiDB-lite"/>
    </source>
</evidence>
<evidence type="ECO:0000259" key="6">
    <source>
        <dbReference type="PROSITE" id="PS50011"/>
    </source>
</evidence>
<feature type="region of interest" description="Disordered" evidence="4">
    <location>
        <begin position="90"/>
        <end position="119"/>
    </location>
</feature>
<evidence type="ECO:0000313" key="8">
    <source>
        <dbReference type="Proteomes" id="UP000270924"/>
    </source>
</evidence>
<gene>
    <name evidence="7" type="ORF">WBA_LOCUS6787</name>
</gene>
<evidence type="ECO:0000256" key="3">
    <source>
        <dbReference type="ARBA" id="ARBA00022840"/>
    </source>
</evidence>
<keyword evidence="5" id="KW-0812">Transmembrane</keyword>
<dbReference type="Pfam" id="PF07714">
    <property type="entry name" value="PK_Tyr_Ser-Thr"/>
    <property type="match status" value="1"/>
</dbReference>
<feature type="compositionally biased region" description="Low complexity" evidence="4">
    <location>
        <begin position="189"/>
        <end position="199"/>
    </location>
</feature>
<feature type="compositionally biased region" description="Low complexity" evidence="4">
    <location>
        <begin position="98"/>
        <end position="109"/>
    </location>
</feature>
<keyword evidence="8" id="KW-1185">Reference proteome</keyword>
<reference evidence="7 8" key="1">
    <citation type="submission" date="2018-11" db="EMBL/GenBank/DDBJ databases">
        <authorList>
            <consortium name="Pathogen Informatics"/>
        </authorList>
    </citation>
    <scope>NUCLEOTIDE SEQUENCE [LARGE SCALE GENOMIC DNA]</scope>
</reference>
<proteinExistence type="predicted"/>
<accession>A0A3P7DTQ4</accession>
<feature type="region of interest" description="Disordered" evidence="4">
    <location>
        <begin position="131"/>
        <end position="216"/>
    </location>
</feature>
<keyword evidence="5" id="KW-0472">Membrane</keyword>
<dbReference type="InterPro" id="IPR001245">
    <property type="entry name" value="Ser-Thr/Tyr_kinase_cat_dom"/>
</dbReference>
<dbReference type="InterPro" id="IPR008160">
    <property type="entry name" value="Collagen"/>
</dbReference>
<dbReference type="SUPFAM" id="SSF56112">
    <property type="entry name" value="Protein kinase-like (PK-like)"/>
    <property type="match status" value="1"/>
</dbReference>
<sequence>MQQKVYSNKTDVWSYGVLVWEIYSDGSEPYPGLTNIQTRAKIVVQNYRMEMPKDTPSGVVKLVQQCWAKNPDERPDFIDAKREANEKVNNLKPKGNETSETTEMVSESPEAAEKVGESETIEGITESIKSEITDTKAAPKTTEKISESVDFATPTSGTGQTNITEGIPSVPNEFIGDDGDVGPPGSPGPRGSQGPRGNPGLRGKQGPRGDPGPPGDRSISLSYGVFTVVVSLFLIIHLGSVSFVWFL</sequence>
<dbReference type="Gene3D" id="1.10.510.10">
    <property type="entry name" value="Transferase(Phosphotransferase) domain 1"/>
    <property type="match status" value="1"/>
</dbReference>
<dbReference type="PANTHER" id="PTHR24418">
    <property type="entry name" value="TYROSINE-PROTEIN KINASE"/>
    <property type="match status" value="1"/>
</dbReference>
<dbReference type="PROSITE" id="PS50011">
    <property type="entry name" value="PROTEIN_KINASE_DOM"/>
    <property type="match status" value="1"/>
</dbReference>
<dbReference type="GO" id="GO:0005524">
    <property type="term" value="F:ATP binding"/>
    <property type="evidence" value="ECO:0007669"/>
    <property type="project" value="UniProtKB-KW"/>
</dbReference>
<keyword evidence="2" id="KW-0547">Nucleotide-binding</keyword>
<keyword evidence="1" id="KW-0677">Repeat</keyword>
<keyword evidence="5" id="KW-1133">Transmembrane helix</keyword>
<dbReference type="InterPro" id="IPR000719">
    <property type="entry name" value="Prot_kinase_dom"/>
</dbReference>
<organism evidence="7 8">
    <name type="scientific">Wuchereria bancrofti</name>
    <dbReference type="NCBI Taxonomy" id="6293"/>
    <lineage>
        <taxon>Eukaryota</taxon>
        <taxon>Metazoa</taxon>
        <taxon>Ecdysozoa</taxon>
        <taxon>Nematoda</taxon>
        <taxon>Chromadorea</taxon>
        <taxon>Rhabditida</taxon>
        <taxon>Spirurina</taxon>
        <taxon>Spiruromorpha</taxon>
        <taxon>Filarioidea</taxon>
        <taxon>Onchocercidae</taxon>
        <taxon>Wuchereria</taxon>
    </lineage>
</organism>
<dbReference type="AlphaFoldDB" id="A0A3P7DTQ4"/>
<evidence type="ECO:0000256" key="1">
    <source>
        <dbReference type="ARBA" id="ARBA00022737"/>
    </source>
</evidence>
<evidence type="ECO:0000256" key="2">
    <source>
        <dbReference type="ARBA" id="ARBA00022741"/>
    </source>
</evidence>
<evidence type="ECO:0000256" key="5">
    <source>
        <dbReference type="SAM" id="Phobius"/>
    </source>
</evidence>
<keyword evidence="3" id="KW-0067">ATP-binding</keyword>
<dbReference type="OMA" id="STEYEYN"/>
<dbReference type="PRINTS" id="PR00109">
    <property type="entry name" value="TYRKINASE"/>
</dbReference>
<dbReference type="OrthoDB" id="535945at2759"/>